<comment type="caution">
    <text evidence="1">The sequence shown here is derived from an EMBL/GenBank/DDBJ whole genome shotgun (WGS) entry which is preliminary data.</text>
</comment>
<protein>
    <submittedName>
        <fullName evidence="1">Uncharacterized protein</fullName>
    </submittedName>
</protein>
<accession>I5C0Y2</accession>
<sequence>MAVLAVVLLPEPLGPISVTISPRRTERSTPRTSQRPPRLIPALCISTSVSLEVCANDFDFSSM</sequence>
<dbReference type="EMBL" id="AJXZ01000019">
    <property type="protein sequence ID" value="EIM75484.1"/>
    <property type="molecule type" value="Genomic_DNA"/>
</dbReference>
<proteinExistence type="predicted"/>
<gene>
    <name evidence="1" type="ORF">A33O_08026</name>
</gene>
<evidence type="ECO:0000313" key="1">
    <source>
        <dbReference type="EMBL" id="EIM75484.1"/>
    </source>
</evidence>
<dbReference type="Proteomes" id="UP000004622">
    <property type="component" value="Unassembled WGS sequence"/>
</dbReference>
<dbReference type="AlphaFoldDB" id="I5C0Y2"/>
<organism evidence="1 2">
    <name type="scientific">Nitratireductor aquibiodomus RA22</name>
    <dbReference type="NCBI Taxonomy" id="1189611"/>
    <lineage>
        <taxon>Bacteria</taxon>
        <taxon>Pseudomonadati</taxon>
        <taxon>Pseudomonadota</taxon>
        <taxon>Alphaproteobacteria</taxon>
        <taxon>Hyphomicrobiales</taxon>
        <taxon>Phyllobacteriaceae</taxon>
        <taxon>Nitratireductor</taxon>
    </lineage>
</organism>
<name>I5C0Y2_9HYPH</name>
<evidence type="ECO:0000313" key="2">
    <source>
        <dbReference type="Proteomes" id="UP000004622"/>
    </source>
</evidence>
<reference evidence="1 2" key="1">
    <citation type="journal article" date="2012" name="J. Bacteriol.">
        <title>Genome Sequence of Nitratireductor aquibiodomus Strain RA22.</title>
        <authorList>
            <person name="Singh A."/>
            <person name="Jangir P.K."/>
            <person name="Kumari C."/>
            <person name="Sharma R."/>
        </authorList>
    </citation>
    <scope>NUCLEOTIDE SEQUENCE [LARGE SCALE GENOMIC DNA]</scope>
    <source>
        <strain evidence="1 2">RA22</strain>
    </source>
</reference>